<feature type="active site" evidence="4">
    <location>
        <position position="200"/>
    </location>
</feature>
<protein>
    <recommendedName>
        <fullName evidence="2">poly(ADP-ribose) glycohydrolase</fullName>
        <ecNumber evidence="2">3.2.1.143</ecNumber>
    </recommendedName>
</protein>
<dbReference type="Pfam" id="PF20811">
    <property type="entry name" value="PARG_cat_N"/>
    <property type="match status" value="1"/>
</dbReference>
<evidence type="ECO:0000313" key="12">
    <source>
        <dbReference type="Proteomes" id="UP000663855"/>
    </source>
</evidence>
<reference evidence="8" key="1">
    <citation type="submission" date="2021-02" db="EMBL/GenBank/DDBJ databases">
        <authorList>
            <person name="Nowell W R."/>
        </authorList>
    </citation>
    <scope>NUCLEOTIDE SEQUENCE</scope>
</reference>
<dbReference type="GO" id="GO:1990966">
    <property type="term" value="P:ATP generation from poly-ADP-D-ribose"/>
    <property type="evidence" value="ECO:0007669"/>
    <property type="project" value="TreeGrafter"/>
</dbReference>
<evidence type="ECO:0000256" key="4">
    <source>
        <dbReference type="PIRSR" id="PIRSR607724-1"/>
    </source>
</evidence>
<dbReference type="EMBL" id="CAJNRE010007271">
    <property type="protein sequence ID" value="CAF2064010.1"/>
    <property type="molecule type" value="Genomic_DNA"/>
</dbReference>
<evidence type="ECO:0000256" key="3">
    <source>
        <dbReference type="ARBA" id="ARBA00022801"/>
    </source>
</evidence>
<dbReference type="InterPro" id="IPR007724">
    <property type="entry name" value="Poly_GlycHdrlase"/>
</dbReference>
<dbReference type="PANTHER" id="PTHR12837:SF0">
    <property type="entry name" value="POLY(ADP-RIBOSE) GLYCOHYDROLASE"/>
    <property type="match status" value="1"/>
</dbReference>
<name>A0A815Z1T7_9BILA</name>
<dbReference type="Proteomes" id="UP000663824">
    <property type="component" value="Unassembled WGS sequence"/>
</dbReference>
<evidence type="ECO:0000313" key="8">
    <source>
        <dbReference type="EMBL" id="CAF1578476.1"/>
    </source>
</evidence>
<accession>A0A815Z1T7</accession>
<dbReference type="Proteomes" id="UP000663855">
    <property type="component" value="Unassembled WGS sequence"/>
</dbReference>
<evidence type="ECO:0000313" key="7">
    <source>
        <dbReference type="EMBL" id="CAF1437065.1"/>
    </source>
</evidence>
<evidence type="ECO:0000313" key="9">
    <source>
        <dbReference type="EMBL" id="CAF2064010.1"/>
    </source>
</evidence>
<dbReference type="EC" id="3.2.1.143" evidence="2"/>
<dbReference type="GO" id="GO:0005737">
    <property type="term" value="C:cytoplasm"/>
    <property type="evidence" value="ECO:0007669"/>
    <property type="project" value="TreeGrafter"/>
</dbReference>
<dbReference type="GO" id="GO:0005975">
    <property type="term" value="P:carbohydrate metabolic process"/>
    <property type="evidence" value="ECO:0007669"/>
    <property type="project" value="InterPro"/>
</dbReference>
<organism evidence="8 12">
    <name type="scientific">Rotaria magnacalcarata</name>
    <dbReference type="NCBI Taxonomy" id="392030"/>
    <lineage>
        <taxon>Eukaryota</taxon>
        <taxon>Metazoa</taxon>
        <taxon>Spiralia</taxon>
        <taxon>Gnathifera</taxon>
        <taxon>Rotifera</taxon>
        <taxon>Eurotatoria</taxon>
        <taxon>Bdelloidea</taxon>
        <taxon>Philodinida</taxon>
        <taxon>Philodinidae</taxon>
        <taxon>Rotaria</taxon>
    </lineage>
</organism>
<dbReference type="PANTHER" id="PTHR12837">
    <property type="entry name" value="POLY ADP-RIBOSE GLYCOHYDROLASE"/>
    <property type="match status" value="1"/>
</dbReference>
<dbReference type="EMBL" id="CAJNOW010005026">
    <property type="protein sequence ID" value="CAF1437065.1"/>
    <property type="molecule type" value="Genomic_DNA"/>
</dbReference>
<feature type="active site" evidence="4">
    <location>
        <position position="219"/>
    </location>
</feature>
<evidence type="ECO:0000256" key="2">
    <source>
        <dbReference type="ARBA" id="ARBA00012255"/>
    </source>
</evidence>
<keyword evidence="3" id="KW-0378">Hydrolase</keyword>
<proteinExistence type="inferred from homology"/>
<evidence type="ECO:0000256" key="1">
    <source>
        <dbReference type="ARBA" id="ARBA00009545"/>
    </source>
</evidence>
<dbReference type="InterPro" id="IPR046372">
    <property type="entry name" value="PARG_cat_C"/>
</dbReference>
<dbReference type="GO" id="GO:0006282">
    <property type="term" value="P:regulation of DNA repair"/>
    <property type="evidence" value="ECO:0007669"/>
    <property type="project" value="InterPro"/>
</dbReference>
<feature type="domain" description="PARG catalytic Macro" evidence="5">
    <location>
        <begin position="168"/>
        <end position="358"/>
    </location>
</feature>
<dbReference type="Proteomes" id="UP000663834">
    <property type="component" value="Unassembled WGS sequence"/>
</dbReference>
<evidence type="ECO:0000259" key="6">
    <source>
        <dbReference type="Pfam" id="PF20811"/>
    </source>
</evidence>
<evidence type="ECO:0000313" key="10">
    <source>
        <dbReference type="EMBL" id="CAF3769504.1"/>
    </source>
</evidence>
<evidence type="ECO:0000313" key="11">
    <source>
        <dbReference type="EMBL" id="CAF3803634.1"/>
    </source>
</evidence>
<dbReference type="EMBL" id="CAJOBJ010000195">
    <property type="protein sequence ID" value="CAF3803634.1"/>
    <property type="molecule type" value="Genomic_DNA"/>
</dbReference>
<dbReference type="GO" id="GO:0004649">
    <property type="term" value="F:poly(ADP-ribose) glycohydrolase activity"/>
    <property type="evidence" value="ECO:0007669"/>
    <property type="project" value="UniProtKB-EC"/>
</dbReference>
<dbReference type="Pfam" id="PF05028">
    <property type="entry name" value="PARG_cat_C"/>
    <property type="match status" value="1"/>
</dbReference>
<comment type="similarity">
    <text evidence="1">Belongs to the poly(ADP-ribose) glycohydrolase family.</text>
</comment>
<feature type="domain" description="PARG helical" evidence="6">
    <location>
        <begin position="56"/>
        <end position="149"/>
    </location>
</feature>
<dbReference type="EMBL" id="CAJOBH010000192">
    <property type="protein sequence ID" value="CAF3769504.1"/>
    <property type="molecule type" value="Genomic_DNA"/>
</dbReference>
<dbReference type="AlphaFoldDB" id="A0A815Z1T7"/>
<dbReference type="InterPro" id="IPR048362">
    <property type="entry name" value="PARG_helical"/>
</dbReference>
<dbReference type="Proteomes" id="UP000681967">
    <property type="component" value="Unassembled WGS sequence"/>
</dbReference>
<sequence length="412" mass="46736">MSTTTTTTYIADQQRKFIIPQENVTFQTLIGLMSINEEKNRRCSNLSMVINQLDFDFYYELLPTIARWASDHTRLSNSIKPLHAGATARVIYTAAQARYILANAFFLNTTKGYGNIDLTILYNSLFDNLAMERIRCLIEYFRCSSDQNGSDDQREISIERYLYAGEQPDWEKQTIAINASKVNVFVGRMEDATEAQGFVDFANKQIHIHMIFPSATQEEILFSCCPEAFLAILVCETLQPDEVVILRGCKRFVDYRGFDSESFQFIGSYSDPNPGCIQDILVMDACPGDYYTRQNIDHDLNKAWGAFAKANDQIVVTGKWGCGAFGGDPVFKFLQQLCVASIHVDKIKRLDYSVCGDNILMDQLKDLAQQLETKSKTVTDVYQMMIKYGESSALCSSVPNFSDYVNRWLNAV</sequence>
<feature type="active site" evidence="4">
    <location>
        <position position="218"/>
    </location>
</feature>
<dbReference type="Proteomes" id="UP000681720">
    <property type="component" value="Unassembled WGS sequence"/>
</dbReference>
<dbReference type="EMBL" id="CAJNOV010015707">
    <property type="protein sequence ID" value="CAF1578476.1"/>
    <property type="molecule type" value="Genomic_DNA"/>
</dbReference>
<dbReference type="OrthoDB" id="1937899at2759"/>
<dbReference type="GO" id="GO:0009225">
    <property type="term" value="P:nucleotide-sugar metabolic process"/>
    <property type="evidence" value="ECO:0007669"/>
    <property type="project" value="TreeGrafter"/>
</dbReference>
<gene>
    <name evidence="10" type="ORF">BYL167_LOCUS1314</name>
    <name evidence="8" type="ORF">CJN711_LOCUS32725</name>
    <name evidence="11" type="ORF">GIL414_LOCUS1233</name>
    <name evidence="7" type="ORF">KQP761_LOCUS11327</name>
    <name evidence="9" type="ORF">MBJ925_LOCUS15464</name>
</gene>
<evidence type="ECO:0000259" key="5">
    <source>
        <dbReference type="Pfam" id="PF05028"/>
    </source>
</evidence>
<comment type="caution">
    <text evidence="8">The sequence shown here is derived from an EMBL/GenBank/DDBJ whole genome shotgun (WGS) entry which is preliminary data.</text>
</comment>
<dbReference type="GO" id="GO:0005634">
    <property type="term" value="C:nucleus"/>
    <property type="evidence" value="ECO:0007669"/>
    <property type="project" value="TreeGrafter"/>
</dbReference>